<dbReference type="InterPro" id="IPR016972">
    <property type="entry name" value="UCP031279"/>
</dbReference>
<gene>
    <name evidence="2" type="ORF">CJ030_MR5G024506</name>
</gene>
<sequence length="158" mass="18020">MVINMEARKERKLSRYMKAPIRILIKVRDFYIRSMTECSARLDYGTAFGCPTPQISPLPRSFSTNSSKSSSNEDFRELMRAASTRSLRNKAKSDLLPKKQVSNSPVAAANNMPRSRSVAIGRIDEDSPCEFEEDIKVNTDGYPRSRSYAVSRRRTRVF</sequence>
<comment type="caution">
    <text evidence="2">The sequence shown here is derived from an EMBL/GenBank/DDBJ whole genome shotgun (WGS) entry which is preliminary data.</text>
</comment>
<dbReference type="PANTHER" id="PTHR33526:SF4">
    <property type="entry name" value="OS07G0123800 PROTEIN"/>
    <property type="match status" value="1"/>
</dbReference>
<dbReference type="PIRSF" id="PIRSF031279">
    <property type="entry name" value="UCP031279"/>
    <property type="match status" value="1"/>
</dbReference>
<evidence type="ECO:0000313" key="3">
    <source>
        <dbReference type="Proteomes" id="UP000516437"/>
    </source>
</evidence>
<evidence type="ECO:0000313" key="2">
    <source>
        <dbReference type="EMBL" id="KAB1214926.1"/>
    </source>
</evidence>
<dbReference type="PANTHER" id="PTHR33526">
    <property type="entry name" value="OS07G0123800 PROTEIN"/>
    <property type="match status" value="1"/>
</dbReference>
<reference evidence="2 3" key="1">
    <citation type="journal article" date="2019" name="Plant Biotechnol. J.">
        <title>The red bayberry genome and genetic basis of sex determination.</title>
        <authorList>
            <person name="Jia H.M."/>
            <person name="Jia H.J."/>
            <person name="Cai Q.L."/>
            <person name="Wang Y."/>
            <person name="Zhao H.B."/>
            <person name="Yang W.F."/>
            <person name="Wang G.Y."/>
            <person name="Li Y.H."/>
            <person name="Zhan D.L."/>
            <person name="Shen Y.T."/>
            <person name="Niu Q.F."/>
            <person name="Chang L."/>
            <person name="Qiu J."/>
            <person name="Zhao L."/>
            <person name="Xie H.B."/>
            <person name="Fu W.Y."/>
            <person name="Jin J."/>
            <person name="Li X.W."/>
            <person name="Jiao Y."/>
            <person name="Zhou C.C."/>
            <person name="Tu T."/>
            <person name="Chai C.Y."/>
            <person name="Gao J.L."/>
            <person name="Fan L.J."/>
            <person name="van de Weg E."/>
            <person name="Wang J.Y."/>
            <person name="Gao Z.S."/>
        </authorList>
    </citation>
    <scope>NUCLEOTIDE SEQUENCE [LARGE SCALE GENOMIC DNA]</scope>
    <source>
        <tissue evidence="2">Leaves</tissue>
    </source>
</reference>
<dbReference type="Proteomes" id="UP000516437">
    <property type="component" value="Chromosome 5"/>
</dbReference>
<feature type="region of interest" description="Disordered" evidence="1">
    <location>
        <begin position="86"/>
        <end position="112"/>
    </location>
</feature>
<keyword evidence="3" id="KW-1185">Reference proteome</keyword>
<dbReference type="EMBL" id="RXIC02000023">
    <property type="protein sequence ID" value="KAB1214926.1"/>
    <property type="molecule type" value="Genomic_DNA"/>
</dbReference>
<dbReference type="OrthoDB" id="694638at2759"/>
<feature type="region of interest" description="Disordered" evidence="1">
    <location>
        <begin position="56"/>
        <end position="75"/>
    </location>
</feature>
<name>A0A6A1VSB2_9ROSI</name>
<organism evidence="2 3">
    <name type="scientific">Morella rubra</name>
    <name type="common">Chinese bayberry</name>
    <dbReference type="NCBI Taxonomy" id="262757"/>
    <lineage>
        <taxon>Eukaryota</taxon>
        <taxon>Viridiplantae</taxon>
        <taxon>Streptophyta</taxon>
        <taxon>Embryophyta</taxon>
        <taxon>Tracheophyta</taxon>
        <taxon>Spermatophyta</taxon>
        <taxon>Magnoliopsida</taxon>
        <taxon>eudicotyledons</taxon>
        <taxon>Gunneridae</taxon>
        <taxon>Pentapetalae</taxon>
        <taxon>rosids</taxon>
        <taxon>fabids</taxon>
        <taxon>Fagales</taxon>
        <taxon>Myricaceae</taxon>
        <taxon>Morella</taxon>
    </lineage>
</organism>
<protein>
    <submittedName>
        <fullName evidence="2">Uncharacterized protein</fullName>
    </submittedName>
</protein>
<evidence type="ECO:0000256" key="1">
    <source>
        <dbReference type="SAM" id="MobiDB-lite"/>
    </source>
</evidence>
<feature type="compositionally biased region" description="Low complexity" evidence="1">
    <location>
        <begin position="61"/>
        <end position="70"/>
    </location>
</feature>
<accession>A0A6A1VSB2</accession>
<proteinExistence type="predicted"/>
<dbReference type="AlphaFoldDB" id="A0A6A1VSB2"/>